<dbReference type="InterPro" id="IPR036873">
    <property type="entry name" value="Rhodanese-like_dom_sf"/>
</dbReference>
<dbReference type="AlphaFoldDB" id="A0A4R8MYN9"/>
<dbReference type="CDD" id="cd00158">
    <property type="entry name" value="RHOD"/>
    <property type="match status" value="1"/>
</dbReference>
<name>A0A4R8MYN9_LEPME</name>
<evidence type="ECO:0000313" key="3">
    <source>
        <dbReference type="EMBL" id="TDY73398.1"/>
    </source>
</evidence>
<keyword evidence="1" id="KW-0812">Transmembrane</keyword>
<comment type="caution">
    <text evidence="3">The sequence shown here is derived from an EMBL/GenBank/DDBJ whole genome shotgun (WGS) entry which is preliminary data.</text>
</comment>
<dbReference type="PROSITE" id="PS50206">
    <property type="entry name" value="RHODANESE_3"/>
    <property type="match status" value="1"/>
</dbReference>
<dbReference type="InterPro" id="IPR050229">
    <property type="entry name" value="GlpE_sulfurtransferase"/>
</dbReference>
<dbReference type="EMBL" id="SORO01000001">
    <property type="protein sequence ID" value="TDY73398.1"/>
    <property type="molecule type" value="Genomic_DNA"/>
</dbReference>
<dbReference type="STRING" id="1193051.LEP1GSC017_1572"/>
<proteinExistence type="predicted"/>
<sequence>MILNRIALIVLVLVCLVFIVYKLRSTLGVDQSQLKEKIDAGALVVDVRTVAEFQSGHFPGAINIPVDQVSKRLDEFGDKKRSIIVYCASGGRSGSAKSFLESIGYSDVTNAGGLSNMPNP</sequence>
<dbReference type="SUPFAM" id="SSF52821">
    <property type="entry name" value="Rhodanese/Cell cycle control phosphatase"/>
    <property type="match status" value="1"/>
</dbReference>
<feature type="transmembrane region" description="Helical" evidence="1">
    <location>
        <begin position="6"/>
        <end position="23"/>
    </location>
</feature>
<accession>A0A4R8MYN9</accession>
<evidence type="ECO:0000259" key="2">
    <source>
        <dbReference type="PROSITE" id="PS50206"/>
    </source>
</evidence>
<keyword evidence="1" id="KW-1133">Transmembrane helix</keyword>
<feature type="domain" description="Rhodanese" evidence="2">
    <location>
        <begin position="38"/>
        <end position="115"/>
    </location>
</feature>
<keyword evidence="1" id="KW-0472">Membrane</keyword>
<dbReference type="InterPro" id="IPR001763">
    <property type="entry name" value="Rhodanese-like_dom"/>
</dbReference>
<dbReference type="Pfam" id="PF00581">
    <property type="entry name" value="Rhodanese"/>
    <property type="match status" value="1"/>
</dbReference>
<dbReference type="PANTHER" id="PTHR43031">
    <property type="entry name" value="FAD-DEPENDENT OXIDOREDUCTASE"/>
    <property type="match status" value="1"/>
</dbReference>
<organism evidence="3 4">
    <name type="scientific">Leptospira meyeri</name>
    <dbReference type="NCBI Taxonomy" id="29508"/>
    <lineage>
        <taxon>Bacteria</taxon>
        <taxon>Pseudomonadati</taxon>
        <taxon>Spirochaetota</taxon>
        <taxon>Spirochaetia</taxon>
        <taxon>Leptospirales</taxon>
        <taxon>Leptospiraceae</taxon>
        <taxon>Leptospira</taxon>
    </lineage>
</organism>
<evidence type="ECO:0000256" key="1">
    <source>
        <dbReference type="SAM" id="Phobius"/>
    </source>
</evidence>
<dbReference type="PANTHER" id="PTHR43031:SF1">
    <property type="entry name" value="PYRIDINE NUCLEOTIDE-DISULPHIDE OXIDOREDUCTASE"/>
    <property type="match status" value="1"/>
</dbReference>
<dbReference type="Gene3D" id="3.40.250.10">
    <property type="entry name" value="Rhodanese-like domain"/>
    <property type="match status" value="1"/>
</dbReference>
<evidence type="ECO:0000313" key="4">
    <source>
        <dbReference type="Proteomes" id="UP000294684"/>
    </source>
</evidence>
<dbReference type="Proteomes" id="UP000294684">
    <property type="component" value="Unassembled WGS sequence"/>
</dbReference>
<reference evidence="3 4" key="1">
    <citation type="submission" date="2019-03" db="EMBL/GenBank/DDBJ databases">
        <title>Genomic Encyclopedia of Archaeal and Bacterial Type Strains, Phase II (KMG-II): from individual species to whole genera.</title>
        <authorList>
            <person name="Goeker M."/>
        </authorList>
    </citation>
    <scope>NUCLEOTIDE SEQUENCE [LARGE SCALE GENOMIC DNA]</scope>
    <source>
        <strain evidence="3 4">DSM 21537</strain>
    </source>
</reference>
<protein>
    <submittedName>
        <fullName evidence="3">Phage shock protein E</fullName>
    </submittedName>
</protein>
<keyword evidence="4" id="KW-1185">Reference proteome</keyword>
<dbReference type="SMART" id="SM00450">
    <property type="entry name" value="RHOD"/>
    <property type="match status" value="1"/>
</dbReference>
<gene>
    <name evidence="3" type="ORF">CLV96_2431</name>
</gene>